<dbReference type="InterPro" id="IPR003150">
    <property type="entry name" value="DNA-bd_RFX"/>
</dbReference>
<dbReference type="GO" id="GO:0006355">
    <property type="term" value="P:regulation of DNA-templated transcription"/>
    <property type="evidence" value="ECO:0007669"/>
    <property type="project" value="InterPro"/>
</dbReference>
<reference evidence="6 8" key="1">
    <citation type="journal article" date="2020" name="Stud. Mycol.">
        <title>101 Dothideomycetes genomes: a test case for predicting lifestyles and emergence of pathogens.</title>
        <authorList>
            <person name="Haridas S."/>
            <person name="Albert R."/>
            <person name="Binder M."/>
            <person name="Bloem J."/>
            <person name="Labutti K."/>
            <person name="Salamov A."/>
            <person name="Andreopoulos B."/>
            <person name="Baker S."/>
            <person name="Barry K."/>
            <person name="Bills G."/>
            <person name="Bluhm B."/>
            <person name="Cannon C."/>
            <person name="Castanera R."/>
            <person name="Culley D."/>
            <person name="Daum C."/>
            <person name="Ezra D."/>
            <person name="Gonzalez J."/>
            <person name="Henrissat B."/>
            <person name="Kuo A."/>
            <person name="Liang C."/>
            <person name="Lipzen A."/>
            <person name="Lutzoni F."/>
            <person name="Magnuson J."/>
            <person name="Mondo S."/>
            <person name="Nolan M."/>
            <person name="Ohm R."/>
            <person name="Pangilinan J."/>
            <person name="Park H.-J."/>
            <person name="Ramirez L."/>
            <person name="Alfaro M."/>
            <person name="Sun H."/>
            <person name="Tritt A."/>
            <person name="Yoshinaga Y."/>
            <person name="Zwiers L.-H."/>
            <person name="Turgeon B."/>
            <person name="Goodwin S."/>
            <person name="Spatafora J."/>
            <person name="Crous P."/>
            <person name="Grigoriev I."/>
        </authorList>
    </citation>
    <scope>NUCLEOTIDE SEQUENCE</scope>
    <source>
        <strain evidence="6 8">CBS 304.34</strain>
    </source>
</reference>
<evidence type="ECO:0000313" key="8">
    <source>
        <dbReference type="RefSeq" id="XP_033583849.1"/>
    </source>
</evidence>
<evidence type="ECO:0000259" key="5">
    <source>
        <dbReference type="PROSITE" id="PS51526"/>
    </source>
</evidence>
<dbReference type="GeneID" id="54465578"/>
<keyword evidence="4" id="KW-0539">Nucleus</keyword>
<dbReference type="RefSeq" id="XP_033583849.1">
    <property type="nucleotide sequence ID" value="XM_033724685.1"/>
</dbReference>
<keyword evidence="2" id="KW-0805">Transcription regulation</keyword>
<sequence length="116" mass="12777">MAQPGVIAEIRDLKRTLEQTLARVNALESSIGLSQTRVNSLRAHYQEDSACYVTHIALWRAYGEAAGRDEHAQLQSSKDFITNVSTTFSNAIAPVVQTSTKEQAYIIRGIRSCAIP</sequence>
<dbReference type="GO" id="GO:0003677">
    <property type="term" value="F:DNA binding"/>
    <property type="evidence" value="ECO:0007669"/>
    <property type="project" value="InterPro"/>
</dbReference>
<dbReference type="GO" id="GO:0006325">
    <property type="term" value="P:chromatin organization"/>
    <property type="evidence" value="ECO:0007669"/>
    <property type="project" value="UniProtKB-KW"/>
</dbReference>
<protein>
    <recommendedName>
        <fullName evidence="5">RFX-type winged-helix domain-containing protein</fullName>
    </recommendedName>
</protein>
<dbReference type="GO" id="GO:0016586">
    <property type="term" value="C:RSC-type complex"/>
    <property type="evidence" value="ECO:0007669"/>
    <property type="project" value="TreeGrafter"/>
</dbReference>
<organism evidence="6">
    <name type="scientific">Mytilinidion resinicola</name>
    <dbReference type="NCBI Taxonomy" id="574789"/>
    <lineage>
        <taxon>Eukaryota</taxon>
        <taxon>Fungi</taxon>
        <taxon>Dikarya</taxon>
        <taxon>Ascomycota</taxon>
        <taxon>Pezizomycotina</taxon>
        <taxon>Dothideomycetes</taxon>
        <taxon>Pleosporomycetidae</taxon>
        <taxon>Mytilinidiales</taxon>
        <taxon>Mytilinidiaceae</taxon>
        <taxon>Mytilinidion</taxon>
    </lineage>
</organism>
<evidence type="ECO:0000256" key="4">
    <source>
        <dbReference type="ARBA" id="ARBA00023242"/>
    </source>
</evidence>
<accession>A0A6A6Z9C4</accession>
<evidence type="ECO:0000313" key="6">
    <source>
        <dbReference type="EMBL" id="KAF2816885.1"/>
    </source>
</evidence>
<reference evidence="8" key="3">
    <citation type="submission" date="2025-04" db="UniProtKB">
        <authorList>
            <consortium name="RefSeq"/>
        </authorList>
    </citation>
    <scope>IDENTIFICATION</scope>
    <source>
        <strain evidence="8">CBS 304.34</strain>
    </source>
</reference>
<evidence type="ECO:0000256" key="2">
    <source>
        <dbReference type="ARBA" id="ARBA00023015"/>
    </source>
</evidence>
<proteinExistence type="predicted"/>
<evidence type="ECO:0000256" key="3">
    <source>
        <dbReference type="ARBA" id="ARBA00023163"/>
    </source>
</evidence>
<reference evidence="8" key="2">
    <citation type="submission" date="2020-04" db="EMBL/GenBank/DDBJ databases">
        <authorList>
            <consortium name="NCBI Genome Project"/>
        </authorList>
    </citation>
    <scope>NUCLEOTIDE SEQUENCE</scope>
    <source>
        <strain evidence="8">CBS 304.34</strain>
    </source>
</reference>
<keyword evidence="1" id="KW-0156">Chromatin regulator</keyword>
<dbReference type="Proteomes" id="UP000504636">
    <property type="component" value="Unplaced"/>
</dbReference>
<gene>
    <name evidence="6 8" type="ORF">BDZ99DRAFT_513154</name>
</gene>
<feature type="domain" description="RFX-type winged-helix" evidence="5">
    <location>
        <begin position="34"/>
        <end position="114"/>
    </location>
</feature>
<dbReference type="PROSITE" id="PS51526">
    <property type="entry name" value="RFX_DBD"/>
    <property type="match status" value="1"/>
</dbReference>
<name>A0A6A6Z9C4_9PEZI</name>
<keyword evidence="3" id="KW-0804">Transcription</keyword>
<evidence type="ECO:0000313" key="7">
    <source>
        <dbReference type="Proteomes" id="UP000504636"/>
    </source>
</evidence>
<dbReference type="AlphaFoldDB" id="A0A6A6Z9C4"/>
<dbReference type="PANTHER" id="PTHR22970:SF14">
    <property type="entry name" value="AT-RICH INTERACTIVE DOMAIN-CONTAINING PROTEIN 2"/>
    <property type="match status" value="1"/>
</dbReference>
<dbReference type="PANTHER" id="PTHR22970">
    <property type="entry name" value="AT-RICH INTERACTIVE DOMAIN-CONTAINING PROTEIN 2"/>
    <property type="match status" value="1"/>
</dbReference>
<keyword evidence="7" id="KW-1185">Reference proteome</keyword>
<dbReference type="EMBL" id="MU003692">
    <property type="protein sequence ID" value="KAF2816885.1"/>
    <property type="molecule type" value="Genomic_DNA"/>
</dbReference>
<evidence type="ECO:0000256" key="1">
    <source>
        <dbReference type="ARBA" id="ARBA00022853"/>
    </source>
</evidence>
<dbReference type="InterPro" id="IPR052406">
    <property type="entry name" value="Chromatin_Remodeling_Comp"/>
</dbReference>